<keyword evidence="6 12" id="KW-1003">Cell membrane</keyword>
<comment type="similarity">
    <text evidence="3 12">Belongs to the CcmD/CycX/HelD family.</text>
</comment>
<dbReference type="Pfam" id="PF04995">
    <property type="entry name" value="CcmD"/>
    <property type="match status" value="1"/>
</dbReference>
<evidence type="ECO:0000256" key="3">
    <source>
        <dbReference type="ARBA" id="ARBA00008741"/>
    </source>
</evidence>
<proteinExistence type="inferred from homology"/>
<evidence type="ECO:0000256" key="2">
    <source>
        <dbReference type="ARBA" id="ARBA00004377"/>
    </source>
</evidence>
<dbReference type="InterPro" id="IPR007078">
    <property type="entry name" value="Haem_export_protD_CcmD"/>
</dbReference>
<evidence type="ECO:0000256" key="7">
    <source>
        <dbReference type="ARBA" id="ARBA00022519"/>
    </source>
</evidence>
<feature type="transmembrane region" description="Helical" evidence="12">
    <location>
        <begin position="15"/>
        <end position="37"/>
    </location>
</feature>
<evidence type="ECO:0000256" key="1">
    <source>
        <dbReference type="ARBA" id="ARBA00002442"/>
    </source>
</evidence>
<evidence type="ECO:0000256" key="9">
    <source>
        <dbReference type="ARBA" id="ARBA00022748"/>
    </source>
</evidence>
<keyword evidence="10 12" id="KW-1133">Transmembrane helix</keyword>
<evidence type="ECO:0000256" key="6">
    <source>
        <dbReference type="ARBA" id="ARBA00022475"/>
    </source>
</evidence>
<evidence type="ECO:0000256" key="12">
    <source>
        <dbReference type="RuleBase" id="RU363101"/>
    </source>
</evidence>
<dbReference type="EMBL" id="JANUHC010000003">
    <property type="protein sequence ID" value="MCS0629902.1"/>
    <property type="molecule type" value="Genomic_DNA"/>
</dbReference>
<accession>A0ABT2BXP0</accession>
<comment type="subcellular location">
    <subcellularLocation>
        <location evidence="2 12">Cell inner membrane</location>
        <topology evidence="2 12">Single-pass membrane protein</topology>
    </subcellularLocation>
</comment>
<dbReference type="PANTHER" id="PTHR37531:SF1">
    <property type="entry name" value="HEME EXPORTER PROTEIN D"/>
    <property type="match status" value="1"/>
</dbReference>
<reference evidence="13" key="1">
    <citation type="submission" date="2022-08" db="EMBL/GenBank/DDBJ databases">
        <title>Reclassification of Massilia species as members of the genera Telluria, Duganella, Pseudoduganella, Mokoshia gen. nov. and Zemynaea gen. nov. using orthogonal and non-orthogonal genome-based approaches.</title>
        <authorList>
            <person name="Bowman J.P."/>
        </authorList>
    </citation>
    <scope>NUCLEOTIDE SEQUENCE</scope>
    <source>
        <strain evidence="13">LMG 11547</strain>
    </source>
</reference>
<dbReference type="PANTHER" id="PTHR37531">
    <property type="entry name" value="HEME EXPORTER PROTEIN D"/>
    <property type="match status" value="1"/>
</dbReference>
<sequence length="50" mass="5472">MIWQTWHDFLAMGGYAPYVWGSVGATAAGVLIEVLALRARRRAALSKGRP</sequence>
<protein>
    <recommendedName>
        <fullName evidence="4 12">Heme exporter protein D</fullName>
    </recommendedName>
</protein>
<keyword evidence="9 12" id="KW-0201">Cytochrome c-type biogenesis</keyword>
<dbReference type="Proteomes" id="UP001165263">
    <property type="component" value="Unassembled WGS sequence"/>
</dbReference>
<name>A0ABT2BXP0_9BURK</name>
<keyword evidence="7 12" id="KW-0997">Cell inner membrane</keyword>
<evidence type="ECO:0000256" key="11">
    <source>
        <dbReference type="ARBA" id="ARBA00023136"/>
    </source>
</evidence>
<evidence type="ECO:0000313" key="14">
    <source>
        <dbReference type="Proteomes" id="UP001165263"/>
    </source>
</evidence>
<organism evidence="13 14">
    <name type="scientific">Telluria mixta</name>
    <dbReference type="NCBI Taxonomy" id="34071"/>
    <lineage>
        <taxon>Bacteria</taxon>
        <taxon>Pseudomonadati</taxon>
        <taxon>Pseudomonadota</taxon>
        <taxon>Betaproteobacteria</taxon>
        <taxon>Burkholderiales</taxon>
        <taxon>Oxalobacteraceae</taxon>
        <taxon>Telluria group</taxon>
        <taxon>Telluria</taxon>
    </lineage>
</organism>
<evidence type="ECO:0000256" key="4">
    <source>
        <dbReference type="ARBA" id="ARBA00016461"/>
    </source>
</evidence>
<keyword evidence="5 12" id="KW-0813">Transport</keyword>
<keyword evidence="11 12" id="KW-0472">Membrane</keyword>
<comment type="function">
    <text evidence="1 12">Required for the export of heme to the periplasm for the biogenesis of c-type cytochromes.</text>
</comment>
<dbReference type="InterPro" id="IPR052075">
    <property type="entry name" value="Heme_exporter_D"/>
</dbReference>
<gene>
    <name evidence="13" type="primary">ccmD</name>
    <name evidence="13" type="ORF">NX786_11215</name>
</gene>
<dbReference type="RefSeq" id="WP_063978197.1">
    <property type="nucleotide sequence ID" value="NZ_CP119520.1"/>
</dbReference>
<evidence type="ECO:0000256" key="5">
    <source>
        <dbReference type="ARBA" id="ARBA00022448"/>
    </source>
</evidence>
<keyword evidence="8 12" id="KW-0812">Transmembrane</keyword>
<evidence type="ECO:0000256" key="8">
    <source>
        <dbReference type="ARBA" id="ARBA00022692"/>
    </source>
</evidence>
<evidence type="ECO:0000256" key="10">
    <source>
        <dbReference type="ARBA" id="ARBA00022989"/>
    </source>
</evidence>
<keyword evidence="14" id="KW-1185">Reference proteome</keyword>
<dbReference type="NCBIfam" id="TIGR03141">
    <property type="entry name" value="cytochro_ccmD"/>
    <property type="match status" value="1"/>
</dbReference>
<evidence type="ECO:0000313" key="13">
    <source>
        <dbReference type="EMBL" id="MCS0629902.1"/>
    </source>
</evidence>
<comment type="caution">
    <text evidence="13">The sequence shown here is derived from an EMBL/GenBank/DDBJ whole genome shotgun (WGS) entry which is preliminary data.</text>
</comment>